<reference evidence="2 3" key="1">
    <citation type="submission" date="2021-06" db="EMBL/GenBank/DDBJ databases">
        <title>Caerostris extrusa draft genome.</title>
        <authorList>
            <person name="Kono N."/>
            <person name="Arakawa K."/>
        </authorList>
    </citation>
    <scope>NUCLEOTIDE SEQUENCE [LARGE SCALE GENOMIC DNA]</scope>
</reference>
<protein>
    <submittedName>
        <fullName evidence="2">Uncharacterized protein</fullName>
    </submittedName>
</protein>
<gene>
    <name evidence="2" type="ORF">CEXT_473151</name>
</gene>
<dbReference type="EMBL" id="BPLR01008495">
    <property type="protein sequence ID" value="GIY25130.1"/>
    <property type="molecule type" value="Genomic_DNA"/>
</dbReference>
<dbReference type="Proteomes" id="UP001054945">
    <property type="component" value="Unassembled WGS sequence"/>
</dbReference>
<dbReference type="AlphaFoldDB" id="A0AAV4RXW9"/>
<accession>A0AAV4RXW9</accession>
<comment type="caution">
    <text evidence="2">The sequence shown here is derived from an EMBL/GenBank/DDBJ whole genome shotgun (WGS) entry which is preliminary data.</text>
</comment>
<name>A0AAV4RXW9_CAEEX</name>
<sequence>MPRNELLINRQIVRKQMKKEEKLKKKEEKAEKRRQDRLLSREEMNLLTSKKSNKKKIKFETKYFKEDSSNLPSFIDFGLDVLELQAEVKQSDKL</sequence>
<evidence type="ECO:0000256" key="1">
    <source>
        <dbReference type="SAM" id="Coils"/>
    </source>
</evidence>
<keyword evidence="1" id="KW-0175">Coiled coil</keyword>
<evidence type="ECO:0000313" key="3">
    <source>
        <dbReference type="Proteomes" id="UP001054945"/>
    </source>
</evidence>
<evidence type="ECO:0000313" key="2">
    <source>
        <dbReference type="EMBL" id="GIY25130.1"/>
    </source>
</evidence>
<keyword evidence="3" id="KW-1185">Reference proteome</keyword>
<proteinExistence type="predicted"/>
<feature type="coiled-coil region" evidence="1">
    <location>
        <begin position="9"/>
        <end position="36"/>
    </location>
</feature>
<organism evidence="2 3">
    <name type="scientific">Caerostris extrusa</name>
    <name type="common">Bark spider</name>
    <name type="synonym">Caerostris bankana</name>
    <dbReference type="NCBI Taxonomy" id="172846"/>
    <lineage>
        <taxon>Eukaryota</taxon>
        <taxon>Metazoa</taxon>
        <taxon>Ecdysozoa</taxon>
        <taxon>Arthropoda</taxon>
        <taxon>Chelicerata</taxon>
        <taxon>Arachnida</taxon>
        <taxon>Araneae</taxon>
        <taxon>Araneomorphae</taxon>
        <taxon>Entelegynae</taxon>
        <taxon>Araneoidea</taxon>
        <taxon>Araneidae</taxon>
        <taxon>Caerostris</taxon>
    </lineage>
</organism>